<feature type="compositionally biased region" description="Basic and acidic residues" evidence="1">
    <location>
        <begin position="78"/>
        <end position="90"/>
    </location>
</feature>
<dbReference type="Proteomes" id="UP000685013">
    <property type="component" value="Chromosome 20"/>
</dbReference>
<comment type="caution">
    <text evidence="2">The sequence shown here is derived from an EMBL/GenBank/DDBJ whole genome shotgun (WGS) entry which is preliminary data.</text>
</comment>
<sequence>MRKGREMKMDKAVPGHHTIGLNAMFEAIELPARIADLNPSLSNVDAYDLPHLPLRELVSVNTENGDSDRRVVGTRNRAKSEEQRRSWCRI</sequence>
<evidence type="ECO:0000313" key="2">
    <source>
        <dbReference type="EMBL" id="KAG6570313.1"/>
    </source>
</evidence>
<dbReference type="AlphaFoldDB" id="A0AAV6LU03"/>
<evidence type="ECO:0000313" key="3">
    <source>
        <dbReference type="Proteomes" id="UP000685013"/>
    </source>
</evidence>
<gene>
    <name evidence="2" type="ORF">SDJN03_29228</name>
</gene>
<name>A0AAV6LU03_9ROSI</name>
<dbReference type="EMBL" id="JAGKQH010000020">
    <property type="protein sequence ID" value="KAG6570313.1"/>
    <property type="molecule type" value="Genomic_DNA"/>
</dbReference>
<feature type="non-terminal residue" evidence="2">
    <location>
        <position position="1"/>
    </location>
</feature>
<feature type="region of interest" description="Disordered" evidence="1">
    <location>
        <begin position="65"/>
        <end position="90"/>
    </location>
</feature>
<organism evidence="2 3">
    <name type="scientific">Cucurbita argyrosperma subsp. sororia</name>
    <dbReference type="NCBI Taxonomy" id="37648"/>
    <lineage>
        <taxon>Eukaryota</taxon>
        <taxon>Viridiplantae</taxon>
        <taxon>Streptophyta</taxon>
        <taxon>Embryophyta</taxon>
        <taxon>Tracheophyta</taxon>
        <taxon>Spermatophyta</taxon>
        <taxon>Magnoliopsida</taxon>
        <taxon>eudicotyledons</taxon>
        <taxon>Gunneridae</taxon>
        <taxon>Pentapetalae</taxon>
        <taxon>rosids</taxon>
        <taxon>fabids</taxon>
        <taxon>Cucurbitales</taxon>
        <taxon>Cucurbitaceae</taxon>
        <taxon>Cucurbiteae</taxon>
        <taxon>Cucurbita</taxon>
    </lineage>
</organism>
<proteinExistence type="predicted"/>
<reference evidence="2 3" key="1">
    <citation type="journal article" date="2021" name="Hortic Res">
        <title>The domestication of Cucurbita argyrosperma as revealed by the genome of its wild relative.</title>
        <authorList>
            <person name="Barrera-Redondo J."/>
            <person name="Sanchez-de la Vega G."/>
            <person name="Aguirre-Liguori J.A."/>
            <person name="Castellanos-Morales G."/>
            <person name="Gutierrez-Guerrero Y.T."/>
            <person name="Aguirre-Dugua X."/>
            <person name="Aguirre-Planter E."/>
            <person name="Tenaillon M.I."/>
            <person name="Lira-Saade R."/>
            <person name="Eguiarte L.E."/>
        </authorList>
    </citation>
    <scope>NUCLEOTIDE SEQUENCE [LARGE SCALE GENOMIC DNA]</scope>
    <source>
        <strain evidence="2">JBR-2021</strain>
    </source>
</reference>
<keyword evidence="3" id="KW-1185">Reference proteome</keyword>
<accession>A0AAV6LU03</accession>
<evidence type="ECO:0000256" key="1">
    <source>
        <dbReference type="SAM" id="MobiDB-lite"/>
    </source>
</evidence>
<protein>
    <submittedName>
        <fullName evidence="2">Uncharacterized protein</fullName>
    </submittedName>
</protein>